<dbReference type="AlphaFoldDB" id="A0A433HRP5"/>
<feature type="domain" description="Fumarylacetoacetase-like C-terminal" evidence="3">
    <location>
        <begin position="47"/>
        <end position="251"/>
    </location>
</feature>
<sequence>MFKAKIRLQGRHQIEETSVDLQDSIVNIHDTKIQLQHLRCDPPVSGTIYGVLLNYKGALEALGDLVNEPPYNQPPVAPILYIKPVNTIIGHGSAIPLPAAIEKLEMGAALGIVIGKTATKVSIDEAIHYIAGYTVVNDVSVPHKSVFRPVVKHRSRDGFCPVGPWIIEKDDVKNPNDLTIRVFINGKLVQENNTSNLIRPVEELIRDVSEFMTLFPGDVLLVGVPEASPVVGNGDHVRIEIDGVGFLENTILPENDVYSGGFSG</sequence>
<protein>
    <submittedName>
        <fullName evidence="4">4-hydroxyphenylacetate isomerase</fullName>
    </submittedName>
</protein>
<dbReference type="Gene3D" id="3.90.850.10">
    <property type="entry name" value="Fumarylacetoacetase-like, C-terminal domain"/>
    <property type="match status" value="1"/>
</dbReference>
<dbReference type="PANTHER" id="PTHR42796:SF4">
    <property type="entry name" value="FUMARYLACETOACETATE HYDROLASE DOMAIN-CONTAINING PROTEIN 2A"/>
    <property type="match status" value="1"/>
</dbReference>
<keyword evidence="4" id="KW-0413">Isomerase</keyword>
<dbReference type="GO" id="GO:0008704">
    <property type="term" value="F:5-carboxymethyl-2-hydroxymuconate delta-isomerase activity"/>
    <property type="evidence" value="ECO:0007669"/>
    <property type="project" value="InterPro"/>
</dbReference>
<dbReference type="GO" id="GO:0046872">
    <property type="term" value="F:metal ion binding"/>
    <property type="evidence" value="ECO:0007669"/>
    <property type="project" value="UniProtKB-KW"/>
</dbReference>
<reference evidence="4 5" key="1">
    <citation type="submission" date="2018-12" db="EMBL/GenBank/DDBJ databases">
        <title>Bacillus chawlae sp. nov., Bacillus glennii sp. nov., and Bacillus saganii sp. nov. Isolated from the Vehicle Assembly Building at Kennedy Space Center where the Viking Spacecraft were Assembled.</title>
        <authorList>
            <person name="Seuylemezian A."/>
            <person name="Vaishampayan P."/>
        </authorList>
    </citation>
    <scope>NUCLEOTIDE SEQUENCE [LARGE SCALE GENOMIC DNA]</scope>
    <source>
        <strain evidence="4 5">L5</strain>
    </source>
</reference>
<dbReference type="InterPro" id="IPR051121">
    <property type="entry name" value="FAH"/>
</dbReference>
<evidence type="ECO:0000256" key="1">
    <source>
        <dbReference type="ARBA" id="ARBA00010211"/>
    </source>
</evidence>
<comment type="similarity">
    <text evidence="1">Belongs to the FAH family.</text>
</comment>
<keyword evidence="5" id="KW-1185">Reference proteome</keyword>
<comment type="caution">
    <text evidence="4">The sequence shown here is derived from an EMBL/GenBank/DDBJ whole genome shotgun (WGS) entry which is preliminary data.</text>
</comment>
<dbReference type="PANTHER" id="PTHR42796">
    <property type="entry name" value="FUMARYLACETOACETATE HYDROLASE DOMAIN-CONTAINING PROTEIN 2A-RELATED"/>
    <property type="match status" value="1"/>
</dbReference>
<proteinExistence type="inferred from homology"/>
<dbReference type="InterPro" id="IPR012686">
    <property type="entry name" value="HPA_isomer/decarb_N"/>
</dbReference>
<evidence type="ECO:0000313" key="5">
    <source>
        <dbReference type="Proteomes" id="UP000267430"/>
    </source>
</evidence>
<gene>
    <name evidence="4" type="ORF">ELQ35_04730</name>
</gene>
<dbReference type="Proteomes" id="UP000267430">
    <property type="component" value="Unassembled WGS sequence"/>
</dbReference>
<evidence type="ECO:0000259" key="3">
    <source>
        <dbReference type="Pfam" id="PF01557"/>
    </source>
</evidence>
<dbReference type="InterPro" id="IPR036663">
    <property type="entry name" value="Fumarylacetoacetase_C_sf"/>
</dbReference>
<dbReference type="SUPFAM" id="SSF56529">
    <property type="entry name" value="FAH"/>
    <property type="match status" value="1"/>
</dbReference>
<name>A0A433HRP5_9BACI</name>
<organism evidence="4 5">
    <name type="scientific">Peribacillus cavernae</name>
    <dbReference type="NCBI Taxonomy" id="1674310"/>
    <lineage>
        <taxon>Bacteria</taxon>
        <taxon>Bacillati</taxon>
        <taxon>Bacillota</taxon>
        <taxon>Bacilli</taxon>
        <taxon>Bacillales</taxon>
        <taxon>Bacillaceae</taxon>
        <taxon>Peribacillus</taxon>
    </lineage>
</organism>
<dbReference type="GO" id="GO:0018800">
    <property type="term" value="F:5-oxopent-3-ene-1,2,5-tricarboxylate decarboxylase activity"/>
    <property type="evidence" value="ECO:0007669"/>
    <property type="project" value="InterPro"/>
</dbReference>
<dbReference type="NCBIfam" id="TIGR02305">
    <property type="entry name" value="HpaG-N-term"/>
    <property type="match status" value="1"/>
</dbReference>
<dbReference type="OrthoDB" id="9805307at2"/>
<dbReference type="RefSeq" id="WP_126863688.1">
    <property type="nucleotide sequence ID" value="NZ_JAUSTX010000005.1"/>
</dbReference>
<accession>A0A433HRP5</accession>
<evidence type="ECO:0000313" key="4">
    <source>
        <dbReference type="EMBL" id="RUQ30903.1"/>
    </source>
</evidence>
<dbReference type="EMBL" id="RYZZ01000006">
    <property type="protein sequence ID" value="RUQ30903.1"/>
    <property type="molecule type" value="Genomic_DNA"/>
</dbReference>
<dbReference type="Pfam" id="PF01557">
    <property type="entry name" value="FAA_hydrolase"/>
    <property type="match status" value="1"/>
</dbReference>
<evidence type="ECO:0000256" key="2">
    <source>
        <dbReference type="ARBA" id="ARBA00022723"/>
    </source>
</evidence>
<dbReference type="GO" id="GO:0044281">
    <property type="term" value="P:small molecule metabolic process"/>
    <property type="evidence" value="ECO:0007669"/>
    <property type="project" value="UniProtKB-ARBA"/>
</dbReference>
<keyword evidence="2" id="KW-0479">Metal-binding</keyword>
<dbReference type="InterPro" id="IPR011234">
    <property type="entry name" value="Fumarylacetoacetase-like_C"/>
</dbReference>